<keyword evidence="6" id="KW-0675">Receptor</keyword>
<dbReference type="InterPro" id="IPR000276">
    <property type="entry name" value="GPCR_Rhodpsn"/>
</dbReference>
<evidence type="ECO:0000256" key="7">
    <source>
        <dbReference type="ARBA" id="ARBA00023224"/>
    </source>
</evidence>
<evidence type="ECO:0000259" key="10">
    <source>
        <dbReference type="PROSITE" id="PS50262"/>
    </source>
</evidence>
<dbReference type="KEGG" id="dre:137487700"/>
<dbReference type="FunFam" id="1.20.1070.10:FF:000415">
    <property type="entry name" value="Si:dkey-117a8.1"/>
    <property type="match status" value="1"/>
</dbReference>
<dbReference type="Proteomes" id="UP000000437">
    <property type="component" value="Chromosome 15"/>
</dbReference>
<dbReference type="GO" id="GO:0016020">
    <property type="term" value="C:membrane"/>
    <property type="evidence" value="ECO:0007669"/>
    <property type="project" value="UniProtKB-SubCell"/>
</dbReference>
<keyword evidence="5 9" id="KW-0472">Membrane</keyword>
<dbReference type="SUPFAM" id="SSF81321">
    <property type="entry name" value="Family A G protein-coupled receptor-like"/>
    <property type="match status" value="1"/>
</dbReference>
<name>A0AB32T8K2_DANRE</name>
<feature type="transmembrane region" description="Helical" evidence="9">
    <location>
        <begin position="248"/>
        <end position="272"/>
    </location>
</feature>
<feature type="transmembrane region" description="Helical" evidence="9">
    <location>
        <begin position="292"/>
        <end position="311"/>
    </location>
</feature>
<keyword evidence="7" id="KW-0807">Transducer</keyword>
<gene>
    <name evidence="12" type="primary">LOC137487700</name>
</gene>
<dbReference type="Gene3D" id="1.20.1070.10">
    <property type="entry name" value="Rhodopsin 7-helix transmembrane proteins"/>
    <property type="match status" value="1"/>
</dbReference>
<evidence type="ECO:0000256" key="8">
    <source>
        <dbReference type="ARBA" id="ARBA00025736"/>
    </source>
</evidence>
<evidence type="ECO:0000256" key="9">
    <source>
        <dbReference type="SAM" id="Phobius"/>
    </source>
</evidence>
<accession>A0AB32T8K2</accession>
<feature type="transmembrane region" description="Helical" evidence="9">
    <location>
        <begin position="103"/>
        <end position="121"/>
    </location>
</feature>
<dbReference type="GeneID" id="137487700"/>
<keyword evidence="3 9" id="KW-1133">Transmembrane helix</keyword>
<feature type="domain" description="G-protein coupled receptors family 1 profile" evidence="10">
    <location>
        <begin position="84"/>
        <end position="308"/>
    </location>
</feature>
<evidence type="ECO:0000256" key="5">
    <source>
        <dbReference type="ARBA" id="ARBA00023136"/>
    </source>
</evidence>
<evidence type="ECO:0000256" key="3">
    <source>
        <dbReference type="ARBA" id="ARBA00022989"/>
    </source>
</evidence>
<evidence type="ECO:0000313" key="12">
    <source>
        <dbReference type="RefSeq" id="XP_068069740.1"/>
    </source>
</evidence>
<evidence type="ECO:0000256" key="6">
    <source>
        <dbReference type="ARBA" id="ARBA00023170"/>
    </source>
</evidence>
<keyword evidence="11" id="KW-1185">Reference proteome</keyword>
<feature type="transmembrane region" description="Helical" evidence="9">
    <location>
        <begin position="180"/>
        <end position="199"/>
    </location>
</feature>
<evidence type="ECO:0000256" key="4">
    <source>
        <dbReference type="ARBA" id="ARBA00023040"/>
    </source>
</evidence>
<dbReference type="PANTHER" id="PTHR24225:SF68">
    <property type="entry name" value="C3A ANAPHYLATOXIN CHEMOTACTIC RECEPTOR-LIKE-RELATED"/>
    <property type="match status" value="1"/>
</dbReference>
<dbReference type="PRINTS" id="PR00526">
    <property type="entry name" value="FMETLEUPHER"/>
</dbReference>
<feature type="transmembrane region" description="Helical" evidence="9">
    <location>
        <begin position="69"/>
        <end position="91"/>
    </location>
</feature>
<reference evidence="12" key="1">
    <citation type="submission" date="2025-08" db="UniProtKB">
        <authorList>
            <consortium name="RefSeq"/>
        </authorList>
    </citation>
    <scope>IDENTIFICATION</scope>
    <source>
        <strain evidence="12">Tuebingen</strain>
        <tissue evidence="12">Fibroblasts and whole tissue</tissue>
    </source>
</reference>
<dbReference type="GO" id="GO:0004930">
    <property type="term" value="F:G protein-coupled receptor activity"/>
    <property type="evidence" value="ECO:0007669"/>
    <property type="project" value="UniProtKB-KW"/>
</dbReference>
<dbReference type="Pfam" id="PF00001">
    <property type="entry name" value="7tm_1"/>
    <property type="match status" value="1"/>
</dbReference>
<organism evidence="11 12">
    <name type="scientific">Danio rerio</name>
    <name type="common">Zebrafish</name>
    <name type="synonym">Brachydanio rerio</name>
    <dbReference type="NCBI Taxonomy" id="7955"/>
    <lineage>
        <taxon>Eukaryota</taxon>
        <taxon>Metazoa</taxon>
        <taxon>Chordata</taxon>
        <taxon>Craniata</taxon>
        <taxon>Vertebrata</taxon>
        <taxon>Euteleostomi</taxon>
        <taxon>Actinopterygii</taxon>
        <taxon>Neopterygii</taxon>
        <taxon>Teleostei</taxon>
        <taxon>Ostariophysi</taxon>
        <taxon>Cypriniformes</taxon>
        <taxon>Danionidae</taxon>
        <taxon>Danioninae</taxon>
        <taxon>Danio</taxon>
    </lineage>
</organism>
<dbReference type="AlphaFoldDB" id="A0AB32T8K2"/>
<proteinExistence type="inferred from homology"/>
<evidence type="ECO:0000313" key="11">
    <source>
        <dbReference type="Proteomes" id="UP000000437"/>
    </source>
</evidence>
<feature type="transmembrane region" description="Helical" evidence="9">
    <location>
        <begin position="211"/>
        <end position="236"/>
    </location>
</feature>
<dbReference type="PROSITE" id="PS50262">
    <property type="entry name" value="G_PROTEIN_RECEP_F1_2"/>
    <property type="match status" value="1"/>
</dbReference>
<comment type="similarity">
    <text evidence="8">Belongs to the chemokine-like receptor (CMKLR) family.</text>
</comment>
<protein>
    <submittedName>
        <fullName evidence="12">C3a anaphylatoxin chemotactic receptor-like</fullName>
    </submittedName>
</protein>
<dbReference type="PANTHER" id="PTHR24225">
    <property type="entry name" value="CHEMOTACTIC RECEPTOR"/>
    <property type="match status" value="1"/>
</dbReference>
<comment type="subcellular location">
    <subcellularLocation>
        <location evidence="1">Membrane</location>
        <topology evidence="1">Multi-pass membrane protein</topology>
    </subcellularLocation>
</comment>
<keyword evidence="2 9" id="KW-0812">Transmembrane</keyword>
<keyword evidence="4" id="KW-0297">G-protein coupled receptor</keyword>
<dbReference type="RefSeq" id="XP_068069740.1">
    <property type="nucleotide sequence ID" value="XM_068213639.1"/>
</dbReference>
<dbReference type="InterPro" id="IPR017452">
    <property type="entry name" value="GPCR_Rhodpsn_7TM"/>
</dbReference>
<evidence type="ECO:0000256" key="1">
    <source>
        <dbReference type="ARBA" id="ARBA00004141"/>
    </source>
</evidence>
<dbReference type="InterPro" id="IPR000826">
    <property type="entry name" value="Formyl_rcpt-rel"/>
</dbReference>
<dbReference type="PRINTS" id="PR00237">
    <property type="entry name" value="GPCRRHODOPSN"/>
</dbReference>
<feature type="transmembrane region" description="Helical" evidence="9">
    <location>
        <begin position="141"/>
        <end position="159"/>
    </location>
</feature>
<evidence type="ECO:0000256" key="2">
    <source>
        <dbReference type="ARBA" id="ARBA00022692"/>
    </source>
</evidence>
<sequence length="360" mass="41784">MGRTSKLRTETLTGLVMGRTSGVLAVRQQCLPLVDRDAYQKKKNTSCGPENVTGNSTVKSTVGNKRFLIFDYIFLIIIIVGLIGNGLVIFLTGYRMKTTVNSIWFLNLAIADFIFLLISIIDRSLRLSKQHSAFMSYRFFMTTSLNLFASILFLVVISLDRCLRTWMPVWAQNNRTLRKARIICMIIWVSSIGYILPFLDFFKLTVKSLITYRFIVVFLIPFLIIASSYIAIGVKINRLKMGKQLRSYRLIITVILTFFICSFPFHVCWIFILTAKNNNWCVTEPIRMLRRYSAYLVMLNSCLNPFLYVFMCDDYKKKLKQSLVLVLETAFAEDHLDIKEMRQTQKDEQEKKTTLELLEM</sequence>